<protein>
    <submittedName>
        <fullName evidence="7">Dehydrogenase/reductase SDR family member 7B</fullName>
    </submittedName>
</protein>
<keyword evidence="2" id="KW-0560">Oxidoreductase</keyword>
<name>A0A1W0WK17_HYPEX</name>
<organism evidence="7 8">
    <name type="scientific">Hypsibius exemplaris</name>
    <name type="common">Freshwater tardigrade</name>
    <dbReference type="NCBI Taxonomy" id="2072580"/>
    <lineage>
        <taxon>Eukaryota</taxon>
        <taxon>Metazoa</taxon>
        <taxon>Ecdysozoa</taxon>
        <taxon>Tardigrada</taxon>
        <taxon>Eutardigrada</taxon>
        <taxon>Parachela</taxon>
        <taxon>Hypsibioidea</taxon>
        <taxon>Hypsibiidae</taxon>
        <taxon>Hypsibius</taxon>
    </lineage>
</organism>
<reference evidence="8" key="1">
    <citation type="submission" date="2017-01" db="EMBL/GenBank/DDBJ databases">
        <title>Comparative genomics of anhydrobiosis in the tardigrade Hypsibius dujardini.</title>
        <authorList>
            <person name="Yoshida Y."/>
            <person name="Koutsovoulos G."/>
            <person name="Laetsch D."/>
            <person name="Stevens L."/>
            <person name="Kumar S."/>
            <person name="Horikawa D."/>
            <person name="Ishino K."/>
            <person name="Komine S."/>
            <person name="Tomita M."/>
            <person name="Blaxter M."/>
            <person name="Arakawa K."/>
        </authorList>
    </citation>
    <scope>NUCLEOTIDE SEQUENCE [LARGE SCALE GENOMIC DNA]</scope>
    <source>
        <strain evidence="8">Z151</strain>
    </source>
</reference>
<dbReference type="GO" id="GO:0016491">
    <property type="term" value="F:oxidoreductase activity"/>
    <property type="evidence" value="ECO:0007669"/>
    <property type="project" value="UniProtKB-KW"/>
</dbReference>
<keyword evidence="5" id="KW-0472">Membrane</keyword>
<evidence type="ECO:0000256" key="3">
    <source>
        <dbReference type="ARBA" id="ARBA00037096"/>
    </source>
</evidence>
<dbReference type="InterPro" id="IPR020904">
    <property type="entry name" value="Sc_DH/Rdtase_CS"/>
</dbReference>
<dbReference type="SUPFAM" id="SSF51735">
    <property type="entry name" value="NAD(P)-binding Rossmann-fold domains"/>
    <property type="match status" value="1"/>
</dbReference>
<evidence type="ECO:0000256" key="5">
    <source>
        <dbReference type="SAM" id="Phobius"/>
    </source>
</evidence>
<sequence>MSAIAWIKSLEWHQQLAFLIGIGATGSAGWTVYKLLRRRGKKRNLADLVICITGATGGLGRALAETLRERRVARIILTGRNREALQQLIAHLQLIGDVLAAPVVIEMDLLELDTLPGKARDILAVYGRIDVLIHNAGISCRGGVMDTDFAVDLQVMKTNYLAPVLLTKGLLPSMVERGGGCIVAVSSIQGRLAIPFRAAYAASKHSLQAFFDCLRAELWDANVDIVVVSPGYIKTGLSLRALRGKGNAHGKMDEATANGMEARQVAERIVRAIEDREREVLMCGLLPRLALILRSSFPSLYFGQMAKRAKQLKHLERA</sequence>
<feature type="domain" description="Ketoreductase" evidence="6">
    <location>
        <begin position="48"/>
        <end position="236"/>
    </location>
</feature>
<keyword evidence="5" id="KW-1133">Transmembrane helix</keyword>
<dbReference type="PRINTS" id="PR00080">
    <property type="entry name" value="SDRFAMILY"/>
</dbReference>
<dbReference type="AlphaFoldDB" id="A0A1W0WK17"/>
<evidence type="ECO:0000259" key="6">
    <source>
        <dbReference type="SMART" id="SM00822"/>
    </source>
</evidence>
<dbReference type="Proteomes" id="UP000192578">
    <property type="component" value="Unassembled WGS sequence"/>
</dbReference>
<keyword evidence="5" id="KW-0812">Transmembrane</keyword>
<proteinExistence type="inferred from homology"/>
<comment type="similarity">
    <text evidence="1 4">Belongs to the short-chain dehydrogenases/reductases (SDR) family.</text>
</comment>
<dbReference type="Gene3D" id="3.40.50.720">
    <property type="entry name" value="NAD(P)-binding Rossmann-like Domain"/>
    <property type="match status" value="1"/>
</dbReference>
<dbReference type="PROSITE" id="PS00061">
    <property type="entry name" value="ADH_SHORT"/>
    <property type="match status" value="1"/>
</dbReference>
<evidence type="ECO:0000256" key="1">
    <source>
        <dbReference type="ARBA" id="ARBA00006484"/>
    </source>
</evidence>
<evidence type="ECO:0000313" key="8">
    <source>
        <dbReference type="Proteomes" id="UP000192578"/>
    </source>
</evidence>
<dbReference type="GO" id="GO:0006629">
    <property type="term" value="P:lipid metabolic process"/>
    <property type="evidence" value="ECO:0007669"/>
    <property type="project" value="UniProtKB-ARBA"/>
</dbReference>
<dbReference type="GO" id="GO:0016020">
    <property type="term" value="C:membrane"/>
    <property type="evidence" value="ECO:0007669"/>
    <property type="project" value="TreeGrafter"/>
</dbReference>
<feature type="transmembrane region" description="Helical" evidence="5">
    <location>
        <begin position="45"/>
        <end position="64"/>
    </location>
</feature>
<dbReference type="PANTHER" id="PTHR44196">
    <property type="entry name" value="DEHYDROGENASE/REDUCTASE SDR FAMILY MEMBER 7B"/>
    <property type="match status" value="1"/>
</dbReference>
<feature type="transmembrane region" description="Helical" evidence="5">
    <location>
        <begin position="12"/>
        <end position="33"/>
    </location>
</feature>
<dbReference type="SMART" id="SM00822">
    <property type="entry name" value="PKS_KR"/>
    <property type="match status" value="1"/>
</dbReference>
<evidence type="ECO:0000313" key="7">
    <source>
        <dbReference type="EMBL" id="OQV15512.1"/>
    </source>
</evidence>
<dbReference type="InterPro" id="IPR002347">
    <property type="entry name" value="SDR_fam"/>
</dbReference>
<dbReference type="PANTHER" id="PTHR44196:SF1">
    <property type="entry name" value="DEHYDROGENASE_REDUCTASE SDR FAMILY MEMBER 7B"/>
    <property type="match status" value="1"/>
</dbReference>
<dbReference type="EMBL" id="MTYJ01000088">
    <property type="protein sequence ID" value="OQV15512.1"/>
    <property type="molecule type" value="Genomic_DNA"/>
</dbReference>
<comment type="function">
    <text evidence="3">Putative oxidoreductase.</text>
</comment>
<dbReference type="InterPro" id="IPR057326">
    <property type="entry name" value="KR_dom"/>
</dbReference>
<keyword evidence="8" id="KW-1185">Reference proteome</keyword>
<comment type="caution">
    <text evidence="7">The sequence shown here is derived from an EMBL/GenBank/DDBJ whole genome shotgun (WGS) entry which is preliminary data.</text>
</comment>
<evidence type="ECO:0000256" key="2">
    <source>
        <dbReference type="ARBA" id="ARBA00023002"/>
    </source>
</evidence>
<dbReference type="OrthoDB" id="5307821at2759"/>
<dbReference type="Pfam" id="PF00106">
    <property type="entry name" value="adh_short"/>
    <property type="match status" value="1"/>
</dbReference>
<evidence type="ECO:0000256" key="4">
    <source>
        <dbReference type="RuleBase" id="RU000363"/>
    </source>
</evidence>
<accession>A0A1W0WK17</accession>
<dbReference type="InterPro" id="IPR036291">
    <property type="entry name" value="NAD(P)-bd_dom_sf"/>
</dbReference>
<dbReference type="PRINTS" id="PR00081">
    <property type="entry name" value="GDHRDH"/>
</dbReference>
<gene>
    <name evidence="7" type="ORF">BV898_10378</name>
</gene>